<name>A0A4R3XWZ4_9PROT</name>
<keyword evidence="3" id="KW-0812">Transmembrane</keyword>
<dbReference type="InterPro" id="IPR025570">
    <property type="entry name" value="DUF4337"/>
</dbReference>
<feature type="region of interest" description="Disordered" evidence="2">
    <location>
        <begin position="1"/>
        <end position="23"/>
    </location>
</feature>
<feature type="compositionally biased region" description="Basic and acidic residues" evidence="2">
    <location>
        <begin position="1"/>
        <end position="20"/>
    </location>
</feature>
<comment type="caution">
    <text evidence="4">The sequence shown here is derived from an EMBL/GenBank/DDBJ whole genome shotgun (WGS) entry which is preliminary data.</text>
</comment>
<reference evidence="4 5" key="1">
    <citation type="submission" date="2019-03" db="EMBL/GenBank/DDBJ databases">
        <title>Genomic Encyclopedia of Type Strains, Phase IV (KMG-IV): sequencing the most valuable type-strain genomes for metagenomic binning, comparative biology and taxonomic classification.</title>
        <authorList>
            <person name="Goeker M."/>
        </authorList>
    </citation>
    <scope>NUCLEOTIDE SEQUENCE [LARGE SCALE GENOMIC DNA]</scope>
    <source>
        <strain evidence="4 5">DSM 100309</strain>
    </source>
</reference>
<evidence type="ECO:0000313" key="5">
    <source>
        <dbReference type="Proteomes" id="UP000295367"/>
    </source>
</evidence>
<dbReference type="OrthoDB" id="9806096at2"/>
<dbReference type="Pfam" id="PF14235">
    <property type="entry name" value="DUF4337"/>
    <property type="match status" value="1"/>
</dbReference>
<accession>A0A4R3XWZ4</accession>
<evidence type="ECO:0000256" key="2">
    <source>
        <dbReference type="SAM" id="MobiDB-lite"/>
    </source>
</evidence>
<proteinExistence type="predicted"/>
<dbReference type="RefSeq" id="WP_124946695.1">
    <property type="nucleotide sequence ID" value="NZ_BHVT01000038.1"/>
</dbReference>
<keyword evidence="3" id="KW-0472">Membrane</keyword>
<dbReference type="AlphaFoldDB" id="A0A4R3XWZ4"/>
<feature type="transmembrane region" description="Helical" evidence="3">
    <location>
        <begin position="167"/>
        <end position="188"/>
    </location>
</feature>
<evidence type="ECO:0000256" key="3">
    <source>
        <dbReference type="SAM" id="Phobius"/>
    </source>
</evidence>
<keyword evidence="3" id="KW-1133">Transmembrane helix</keyword>
<dbReference type="EMBL" id="SMCO01000024">
    <property type="protein sequence ID" value="TCV81299.1"/>
    <property type="molecule type" value="Genomic_DNA"/>
</dbReference>
<feature type="coiled-coil region" evidence="1">
    <location>
        <begin position="98"/>
        <end position="132"/>
    </location>
</feature>
<protein>
    <submittedName>
        <fullName evidence="4">Uncharacterized protein DUF4337</fullName>
    </submittedName>
</protein>
<sequence>MSGGEFHVHGAHEHEVEHHAQHGPGLGQSVAIFTAILSTVGAIVSYQGGATQNEAMLFKNEAVLKKAQASDQWNFYQSKSNKGHLMELAADMAPADKQAHYQKLIEKYENDKKEIKLKAEALEAESAKANEESEHIMHPHHRLAQAMTLIQISIALASITVLTRKKWLFALAAIAASGGLVLWGAALFA</sequence>
<organism evidence="4 5">
    <name type="scientific">Sulfurirhabdus autotrophica</name>
    <dbReference type="NCBI Taxonomy" id="1706046"/>
    <lineage>
        <taxon>Bacteria</taxon>
        <taxon>Pseudomonadati</taxon>
        <taxon>Pseudomonadota</taxon>
        <taxon>Betaproteobacteria</taxon>
        <taxon>Nitrosomonadales</taxon>
        <taxon>Sulfuricellaceae</taxon>
        <taxon>Sulfurirhabdus</taxon>
    </lineage>
</organism>
<keyword evidence="1" id="KW-0175">Coiled coil</keyword>
<evidence type="ECO:0000313" key="4">
    <source>
        <dbReference type="EMBL" id="TCV81299.1"/>
    </source>
</evidence>
<evidence type="ECO:0000256" key="1">
    <source>
        <dbReference type="SAM" id="Coils"/>
    </source>
</evidence>
<gene>
    <name evidence="4" type="ORF">EDC63_12449</name>
</gene>
<dbReference type="Proteomes" id="UP000295367">
    <property type="component" value="Unassembled WGS sequence"/>
</dbReference>
<keyword evidence="5" id="KW-1185">Reference proteome</keyword>